<evidence type="ECO:0000256" key="5">
    <source>
        <dbReference type="ARBA" id="ARBA00023136"/>
    </source>
</evidence>
<comment type="caution">
    <text evidence="7">The sequence shown here is derived from an EMBL/GenBank/DDBJ whole genome shotgun (WGS) entry which is preliminary data.</text>
</comment>
<gene>
    <name evidence="7" type="primary">arnE_6</name>
    <name evidence="7" type="ORF">GALL_134150</name>
</gene>
<dbReference type="GO" id="GO:0022857">
    <property type="term" value="F:transmembrane transporter activity"/>
    <property type="evidence" value="ECO:0007669"/>
    <property type="project" value="InterPro"/>
</dbReference>
<feature type="transmembrane region" description="Helical" evidence="6">
    <location>
        <begin position="40"/>
        <end position="65"/>
    </location>
</feature>
<evidence type="ECO:0000256" key="6">
    <source>
        <dbReference type="SAM" id="Phobius"/>
    </source>
</evidence>
<proteinExistence type="predicted"/>
<evidence type="ECO:0000256" key="2">
    <source>
        <dbReference type="ARBA" id="ARBA00022475"/>
    </source>
</evidence>
<name>A0A1J5S7M5_9ZZZZ</name>
<protein>
    <submittedName>
        <fullName evidence="7">4-amino-4-deoxy-L-arabinose-phosphoundecaprenol flippase subunit ArnE</fullName>
    </submittedName>
</protein>
<evidence type="ECO:0000313" key="7">
    <source>
        <dbReference type="EMBL" id="OIR04481.1"/>
    </source>
</evidence>
<dbReference type="GO" id="GO:0005886">
    <property type="term" value="C:plasma membrane"/>
    <property type="evidence" value="ECO:0007669"/>
    <property type="project" value="UniProtKB-SubCell"/>
</dbReference>
<evidence type="ECO:0000256" key="3">
    <source>
        <dbReference type="ARBA" id="ARBA00022692"/>
    </source>
</evidence>
<evidence type="ECO:0000256" key="4">
    <source>
        <dbReference type="ARBA" id="ARBA00022989"/>
    </source>
</evidence>
<keyword evidence="3 6" id="KW-0812">Transmembrane</keyword>
<keyword evidence="5 6" id="KW-0472">Membrane</keyword>
<dbReference type="PANTHER" id="PTHR30561">
    <property type="entry name" value="SMR FAMILY PROTON-DEPENDENT DRUG EFFLUX TRANSPORTER SUGE"/>
    <property type="match status" value="1"/>
</dbReference>
<reference evidence="7" key="1">
    <citation type="submission" date="2016-10" db="EMBL/GenBank/DDBJ databases">
        <title>Sequence of Gallionella enrichment culture.</title>
        <authorList>
            <person name="Poehlein A."/>
            <person name="Muehling M."/>
            <person name="Daniel R."/>
        </authorList>
    </citation>
    <scope>NUCLEOTIDE SEQUENCE</scope>
</reference>
<organism evidence="7">
    <name type="scientific">mine drainage metagenome</name>
    <dbReference type="NCBI Taxonomy" id="410659"/>
    <lineage>
        <taxon>unclassified sequences</taxon>
        <taxon>metagenomes</taxon>
        <taxon>ecological metagenomes</taxon>
    </lineage>
</organism>
<evidence type="ECO:0000256" key="1">
    <source>
        <dbReference type="ARBA" id="ARBA00004651"/>
    </source>
</evidence>
<dbReference type="EMBL" id="MLJW01000057">
    <property type="protein sequence ID" value="OIR04481.1"/>
    <property type="molecule type" value="Genomic_DNA"/>
</dbReference>
<dbReference type="PANTHER" id="PTHR30561:SF9">
    <property type="entry name" value="4-AMINO-4-DEOXY-L-ARABINOSE-PHOSPHOUNDECAPRENOL FLIPPASE SUBUNIT ARNF-RELATED"/>
    <property type="match status" value="1"/>
</dbReference>
<feature type="transmembrane region" description="Helical" evidence="6">
    <location>
        <begin position="103"/>
        <end position="121"/>
    </location>
</feature>
<accession>A0A1J5S7M5</accession>
<dbReference type="Gene3D" id="1.10.3730.20">
    <property type="match status" value="1"/>
</dbReference>
<dbReference type="SUPFAM" id="SSF103481">
    <property type="entry name" value="Multidrug resistance efflux transporter EmrE"/>
    <property type="match status" value="1"/>
</dbReference>
<comment type="subcellular location">
    <subcellularLocation>
        <location evidence="1">Cell membrane</location>
        <topology evidence="1">Multi-pass membrane protein</topology>
    </subcellularLocation>
</comment>
<keyword evidence="4 6" id="KW-1133">Transmembrane helix</keyword>
<dbReference type="AlphaFoldDB" id="A0A1J5S7M5"/>
<keyword evidence="2" id="KW-1003">Cell membrane</keyword>
<dbReference type="InterPro" id="IPR000390">
    <property type="entry name" value="Small_drug/metabolite_transptr"/>
</dbReference>
<feature type="transmembrane region" description="Helical" evidence="6">
    <location>
        <begin position="77"/>
        <end position="97"/>
    </location>
</feature>
<sequence>MKKIYFYAIGFGILIAFDTLTQVSIKLASAQAGAFVMKPAWLFAVAVNPWLYAAVLGYLGAFVAWMTLLKHAPVGPAFAASHLGLIPVLMISVIYFGEQLTTLQVIGALSIIIGIACLSFSEAKQPHE</sequence>
<dbReference type="InterPro" id="IPR037185">
    <property type="entry name" value="EmrE-like"/>
</dbReference>